<protein>
    <submittedName>
        <fullName evidence="2">Uncharacterized protein</fullName>
    </submittedName>
</protein>
<proteinExistence type="predicted"/>
<evidence type="ECO:0000313" key="2">
    <source>
        <dbReference type="EMBL" id="KAG6781697.1"/>
    </source>
</evidence>
<organism evidence="2 3">
    <name type="scientific">Populus tomentosa</name>
    <name type="common">Chinese white poplar</name>
    <dbReference type="NCBI Taxonomy" id="118781"/>
    <lineage>
        <taxon>Eukaryota</taxon>
        <taxon>Viridiplantae</taxon>
        <taxon>Streptophyta</taxon>
        <taxon>Embryophyta</taxon>
        <taxon>Tracheophyta</taxon>
        <taxon>Spermatophyta</taxon>
        <taxon>Magnoliopsida</taxon>
        <taxon>eudicotyledons</taxon>
        <taxon>Gunneridae</taxon>
        <taxon>Pentapetalae</taxon>
        <taxon>rosids</taxon>
        <taxon>fabids</taxon>
        <taxon>Malpighiales</taxon>
        <taxon>Salicaceae</taxon>
        <taxon>Saliceae</taxon>
        <taxon>Populus</taxon>
    </lineage>
</organism>
<dbReference type="AlphaFoldDB" id="A0A8X8A857"/>
<dbReference type="EMBL" id="JAAWWB010000006">
    <property type="protein sequence ID" value="KAG6781697.1"/>
    <property type="molecule type" value="Genomic_DNA"/>
</dbReference>
<gene>
    <name evidence="2" type="ORF">POTOM_014609</name>
</gene>
<feature type="chain" id="PRO_5036501108" evidence="1">
    <location>
        <begin position="22"/>
        <end position="171"/>
    </location>
</feature>
<keyword evidence="3" id="KW-1185">Reference proteome</keyword>
<reference evidence="2" key="1">
    <citation type="journal article" date="2020" name="bioRxiv">
        <title>Hybrid origin of Populus tomentosa Carr. identified through genome sequencing and phylogenomic analysis.</title>
        <authorList>
            <person name="An X."/>
            <person name="Gao K."/>
            <person name="Chen Z."/>
            <person name="Li J."/>
            <person name="Yang X."/>
            <person name="Yang X."/>
            <person name="Zhou J."/>
            <person name="Guo T."/>
            <person name="Zhao T."/>
            <person name="Huang S."/>
            <person name="Miao D."/>
            <person name="Khan W.U."/>
            <person name="Rao P."/>
            <person name="Ye M."/>
            <person name="Lei B."/>
            <person name="Liao W."/>
            <person name="Wang J."/>
            <person name="Ji L."/>
            <person name="Li Y."/>
            <person name="Guo B."/>
            <person name="Mustafa N.S."/>
            <person name="Li S."/>
            <person name="Yun Q."/>
            <person name="Keller S.R."/>
            <person name="Mao J."/>
            <person name="Zhang R."/>
            <person name="Strauss S.H."/>
        </authorList>
    </citation>
    <scope>NUCLEOTIDE SEQUENCE</scope>
    <source>
        <strain evidence="2">GM15</strain>
        <tissue evidence="2">Leaf</tissue>
    </source>
</reference>
<feature type="signal peptide" evidence="1">
    <location>
        <begin position="1"/>
        <end position="21"/>
    </location>
</feature>
<accession>A0A8X8A857</accession>
<evidence type="ECO:0000256" key="1">
    <source>
        <dbReference type="SAM" id="SignalP"/>
    </source>
</evidence>
<sequence>MVQVPTEVACLLMRLSLSILAMEDMYTSLEDDAAQIVETPDTVCVIDCGALAPTLLVKPIFDTLHTAMADHLSSNQNLKRRIIHKLHKDLCCEELSDDGRKNLPVATFHFEMLNLKPSSCFQTKQESVEELSDDGRKNLPGVTFHFENAGLDVKPEAVFMFREFEDCEKNG</sequence>
<name>A0A8X8A857_POPTO</name>
<keyword evidence="1" id="KW-0732">Signal</keyword>
<dbReference type="Proteomes" id="UP000886885">
    <property type="component" value="Chromosome 3D"/>
</dbReference>
<comment type="caution">
    <text evidence="2">The sequence shown here is derived from an EMBL/GenBank/DDBJ whole genome shotgun (WGS) entry which is preliminary data.</text>
</comment>
<evidence type="ECO:0000313" key="3">
    <source>
        <dbReference type="Proteomes" id="UP000886885"/>
    </source>
</evidence>